<dbReference type="PROSITE" id="PS50850">
    <property type="entry name" value="MFS"/>
    <property type="match status" value="1"/>
</dbReference>
<dbReference type="PANTHER" id="PTHR16172:SF41">
    <property type="entry name" value="MAJOR FACILITATOR SUPERFAMILY DOMAIN-CONTAINING PROTEIN 6-LIKE"/>
    <property type="match status" value="1"/>
</dbReference>
<evidence type="ECO:0000256" key="5">
    <source>
        <dbReference type="ARBA" id="ARBA00023136"/>
    </source>
</evidence>
<dbReference type="RefSeq" id="WP_054520678.1">
    <property type="nucleotide sequence ID" value="NZ_LGKO01000002.1"/>
</dbReference>
<proteinExistence type="inferred from homology"/>
<feature type="transmembrane region" description="Helical" evidence="6">
    <location>
        <begin position="66"/>
        <end position="83"/>
    </location>
</feature>
<feature type="transmembrane region" description="Helical" evidence="6">
    <location>
        <begin position="320"/>
        <end position="341"/>
    </location>
</feature>
<feature type="transmembrane region" description="Helical" evidence="6">
    <location>
        <begin position="259"/>
        <end position="278"/>
    </location>
</feature>
<feature type="transmembrane region" description="Helical" evidence="6">
    <location>
        <begin position="128"/>
        <end position="145"/>
    </location>
</feature>
<feature type="transmembrane region" description="Helical" evidence="6">
    <location>
        <begin position="151"/>
        <end position="169"/>
    </location>
</feature>
<evidence type="ECO:0000313" key="8">
    <source>
        <dbReference type="EMBL" id="KPL84209.1"/>
    </source>
</evidence>
<dbReference type="InterPro" id="IPR024989">
    <property type="entry name" value="MFS_assoc_dom"/>
</dbReference>
<dbReference type="GO" id="GO:0005886">
    <property type="term" value="C:plasma membrane"/>
    <property type="evidence" value="ECO:0007669"/>
    <property type="project" value="UniProtKB-SubCell"/>
</dbReference>
<evidence type="ECO:0000259" key="7">
    <source>
        <dbReference type="PROSITE" id="PS50850"/>
    </source>
</evidence>
<dbReference type="AlphaFoldDB" id="A0A0P6XXF0"/>
<evidence type="ECO:0000256" key="6">
    <source>
        <dbReference type="SAM" id="Phobius"/>
    </source>
</evidence>
<feature type="transmembrane region" description="Helical" evidence="6">
    <location>
        <begin position="226"/>
        <end position="247"/>
    </location>
</feature>
<accession>A0A0P6XXF0</accession>
<name>A0A0P6XXF0_9CHLR</name>
<protein>
    <recommendedName>
        <fullName evidence="7">Major facilitator superfamily (MFS) profile domain-containing protein</fullName>
    </recommendedName>
</protein>
<evidence type="ECO:0000256" key="3">
    <source>
        <dbReference type="ARBA" id="ARBA00022692"/>
    </source>
</evidence>
<evidence type="ECO:0000256" key="1">
    <source>
        <dbReference type="ARBA" id="ARBA00004651"/>
    </source>
</evidence>
<dbReference type="EMBL" id="LGKO01000002">
    <property type="protein sequence ID" value="KPL84209.1"/>
    <property type="molecule type" value="Genomic_DNA"/>
</dbReference>
<feature type="transmembrane region" description="Helical" evidence="6">
    <location>
        <begin position="89"/>
        <end position="108"/>
    </location>
</feature>
<reference evidence="8 9" key="1">
    <citation type="submission" date="2015-07" db="EMBL/GenBank/DDBJ databases">
        <title>Whole genome sequence of Thermanaerothrix daxensis DSM 23592.</title>
        <authorList>
            <person name="Hemp J."/>
            <person name="Ward L.M."/>
            <person name="Pace L.A."/>
            <person name="Fischer W.W."/>
        </authorList>
    </citation>
    <scope>NUCLEOTIDE SEQUENCE [LARGE SCALE GENOMIC DNA]</scope>
    <source>
        <strain evidence="8 9">GNS-1</strain>
    </source>
</reference>
<dbReference type="Gene3D" id="1.20.1250.20">
    <property type="entry name" value="MFS general substrate transporter like domains"/>
    <property type="match status" value="2"/>
</dbReference>
<feature type="transmembrane region" description="Helical" evidence="6">
    <location>
        <begin position="35"/>
        <end position="54"/>
    </location>
</feature>
<keyword evidence="9" id="KW-1185">Reference proteome</keyword>
<evidence type="ECO:0000256" key="2">
    <source>
        <dbReference type="ARBA" id="ARBA00005241"/>
    </source>
</evidence>
<feature type="domain" description="Major facilitator superfamily (MFS) profile" evidence="7">
    <location>
        <begin position="194"/>
        <end position="376"/>
    </location>
</feature>
<dbReference type="SUPFAM" id="SSF103473">
    <property type="entry name" value="MFS general substrate transporter"/>
    <property type="match status" value="1"/>
</dbReference>
<dbReference type="GO" id="GO:0022857">
    <property type="term" value="F:transmembrane transporter activity"/>
    <property type="evidence" value="ECO:0007669"/>
    <property type="project" value="InterPro"/>
</dbReference>
<dbReference type="OrthoDB" id="163329at2"/>
<keyword evidence="4 6" id="KW-1133">Transmembrane helix</keyword>
<dbReference type="PATRIC" id="fig|869279.4.peg.682"/>
<evidence type="ECO:0000313" key="9">
    <source>
        <dbReference type="Proteomes" id="UP000050544"/>
    </source>
</evidence>
<organism evidence="8 9">
    <name type="scientific">Thermanaerothrix daxensis</name>
    <dbReference type="NCBI Taxonomy" id="869279"/>
    <lineage>
        <taxon>Bacteria</taxon>
        <taxon>Bacillati</taxon>
        <taxon>Chloroflexota</taxon>
        <taxon>Anaerolineae</taxon>
        <taxon>Anaerolineales</taxon>
        <taxon>Anaerolineaceae</taxon>
        <taxon>Thermanaerothrix</taxon>
    </lineage>
</organism>
<comment type="similarity">
    <text evidence="2">Belongs to the major facilitator superfamily. MFSD6 family.</text>
</comment>
<dbReference type="CDD" id="cd17335">
    <property type="entry name" value="MFS_MFSD6"/>
    <property type="match status" value="1"/>
</dbReference>
<keyword evidence="5 6" id="KW-0472">Membrane</keyword>
<feature type="transmembrane region" description="Helical" evidence="6">
    <location>
        <begin position="5"/>
        <end position="23"/>
    </location>
</feature>
<feature type="transmembrane region" description="Helical" evidence="6">
    <location>
        <begin position="347"/>
        <end position="366"/>
    </location>
</feature>
<dbReference type="Proteomes" id="UP000050544">
    <property type="component" value="Unassembled WGS sequence"/>
</dbReference>
<comment type="caution">
    <text evidence="8">The sequence shown here is derived from an EMBL/GenBank/DDBJ whole genome shotgun (WGS) entry which is preliminary data.</text>
</comment>
<dbReference type="Pfam" id="PF12832">
    <property type="entry name" value="MFS_1_like"/>
    <property type="match status" value="1"/>
</dbReference>
<keyword evidence="3 6" id="KW-0812">Transmembrane</keyword>
<feature type="transmembrane region" description="Helical" evidence="6">
    <location>
        <begin position="197"/>
        <end position="220"/>
    </location>
</feature>
<dbReference type="InterPro" id="IPR051717">
    <property type="entry name" value="MFS_MFSD6"/>
</dbReference>
<sequence>MYWPVLYFIYYAAMAALYPYLPVYYRQLGLGGEQIGILTAAVPLINLVSGPLWGWLADSRQRHKQVLIISLVSVAIFGVLLALPRSFLGLLVVIVPLALFLSPIVPILDSSVLQSLGEHRDRYGRIRLWGAIGWGICAPLAGRLAEKVGLQGLFIVFGALMGLSALLAARQPVRSTLMRPLGAGALSLFWADPRWRAFLFTAFSGGVVLSVISNFLFLFLQDLGASQSLLGFSLTVATVSEVSLLYVSSGLLKRWSPQWLMIAGLILFAVRALLYSFISQPWMAMPIQLMHGLTYALMWVSGVSYAGMMAPPGLNATAQGLFSSAIMGVGMVVGSLLGGFLLAHVGAIWMFRITSGVGVLGALILWSTRNEHTKSI</sequence>
<gene>
    <name evidence="8" type="ORF">SE15_03360</name>
</gene>
<dbReference type="STRING" id="869279.SE15_03360"/>
<evidence type="ECO:0000256" key="4">
    <source>
        <dbReference type="ARBA" id="ARBA00022989"/>
    </source>
</evidence>
<comment type="subcellular location">
    <subcellularLocation>
        <location evidence="1">Cell membrane</location>
        <topology evidence="1">Multi-pass membrane protein</topology>
    </subcellularLocation>
</comment>
<dbReference type="InterPro" id="IPR026032">
    <property type="entry name" value="HcaT-like"/>
</dbReference>
<dbReference type="PANTHER" id="PTHR16172">
    <property type="entry name" value="MAJOR FACILITATOR SUPERFAMILY DOMAIN-CONTAINING PROTEIN 6-LIKE"/>
    <property type="match status" value="1"/>
</dbReference>
<dbReference type="InterPro" id="IPR020846">
    <property type="entry name" value="MFS_dom"/>
</dbReference>
<dbReference type="InterPro" id="IPR036259">
    <property type="entry name" value="MFS_trans_sf"/>
</dbReference>
<feature type="transmembrane region" description="Helical" evidence="6">
    <location>
        <begin position="290"/>
        <end position="308"/>
    </location>
</feature>
<dbReference type="PIRSF" id="PIRSF004925">
    <property type="entry name" value="HcaT"/>
    <property type="match status" value="1"/>
</dbReference>